<name>R7SFL0_CONPW</name>
<feature type="non-terminal residue" evidence="1">
    <location>
        <position position="1"/>
    </location>
</feature>
<sequence>DPHTDTPTEVLHTVLLGVVKYFWGQTAWLLNRDHLLERFRSRLDSLSADGLNAPNLGADYICRCRGGLIGKHFKSLAQVMPFLIYDLVPKAVLDAWTLIGELVVLIWHTKIDNTKVYTARLSRVIEDFLNVTAQCAPKILISKPKFHFLLHLPFYILRFGPAILFSTE</sequence>
<feature type="non-terminal residue" evidence="1">
    <location>
        <position position="168"/>
    </location>
</feature>
<keyword evidence="2" id="KW-1185">Reference proteome</keyword>
<dbReference type="KEGG" id="cput:CONPUDRAFT_33137"/>
<dbReference type="EMBL" id="JH711616">
    <property type="protein sequence ID" value="EIW73869.1"/>
    <property type="molecule type" value="Genomic_DNA"/>
</dbReference>
<dbReference type="Proteomes" id="UP000053558">
    <property type="component" value="Unassembled WGS sequence"/>
</dbReference>
<dbReference type="PANTHER" id="PTHR31912:SF34">
    <property type="entry name" value="NOTOCHORD-RELATED PROTEIN"/>
    <property type="match status" value="1"/>
</dbReference>
<protein>
    <submittedName>
        <fullName evidence="1">Uncharacterized protein</fullName>
    </submittedName>
</protein>
<dbReference type="PANTHER" id="PTHR31912">
    <property type="entry name" value="IP13529P"/>
    <property type="match status" value="1"/>
</dbReference>
<proteinExistence type="predicted"/>
<evidence type="ECO:0000313" key="1">
    <source>
        <dbReference type="EMBL" id="EIW73869.1"/>
    </source>
</evidence>
<dbReference type="RefSeq" id="XP_007775955.1">
    <property type="nucleotide sequence ID" value="XM_007777765.1"/>
</dbReference>
<accession>R7SFL0</accession>
<evidence type="ECO:0000313" key="2">
    <source>
        <dbReference type="Proteomes" id="UP000053558"/>
    </source>
</evidence>
<gene>
    <name evidence="1" type="ORF">CONPUDRAFT_33137</name>
</gene>
<dbReference type="GeneID" id="19206746"/>
<organism evidence="1 2">
    <name type="scientific">Coniophora puteana (strain RWD-64-598)</name>
    <name type="common">Brown rot fungus</name>
    <dbReference type="NCBI Taxonomy" id="741705"/>
    <lineage>
        <taxon>Eukaryota</taxon>
        <taxon>Fungi</taxon>
        <taxon>Dikarya</taxon>
        <taxon>Basidiomycota</taxon>
        <taxon>Agaricomycotina</taxon>
        <taxon>Agaricomycetes</taxon>
        <taxon>Agaricomycetidae</taxon>
        <taxon>Boletales</taxon>
        <taxon>Coniophorineae</taxon>
        <taxon>Coniophoraceae</taxon>
        <taxon>Coniophora</taxon>
    </lineage>
</organism>
<dbReference type="OrthoDB" id="2506088at2759"/>
<reference evidence="2" key="1">
    <citation type="journal article" date="2012" name="Science">
        <title>The Paleozoic origin of enzymatic lignin decomposition reconstructed from 31 fungal genomes.</title>
        <authorList>
            <person name="Floudas D."/>
            <person name="Binder M."/>
            <person name="Riley R."/>
            <person name="Barry K."/>
            <person name="Blanchette R.A."/>
            <person name="Henrissat B."/>
            <person name="Martinez A.T."/>
            <person name="Otillar R."/>
            <person name="Spatafora J.W."/>
            <person name="Yadav J.S."/>
            <person name="Aerts A."/>
            <person name="Benoit I."/>
            <person name="Boyd A."/>
            <person name="Carlson A."/>
            <person name="Copeland A."/>
            <person name="Coutinho P.M."/>
            <person name="de Vries R.P."/>
            <person name="Ferreira P."/>
            <person name="Findley K."/>
            <person name="Foster B."/>
            <person name="Gaskell J."/>
            <person name="Glotzer D."/>
            <person name="Gorecki P."/>
            <person name="Heitman J."/>
            <person name="Hesse C."/>
            <person name="Hori C."/>
            <person name="Igarashi K."/>
            <person name="Jurgens J.A."/>
            <person name="Kallen N."/>
            <person name="Kersten P."/>
            <person name="Kohler A."/>
            <person name="Kuees U."/>
            <person name="Kumar T.K.A."/>
            <person name="Kuo A."/>
            <person name="LaButti K."/>
            <person name="Larrondo L.F."/>
            <person name="Lindquist E."/>
            <person name="Ling A."/>
            <person name="Lombard V."/>
            <person name="Lucas S."/>
            <person name="Lundell T."/>
            <person name="Martin R."/>
            <person name="McLaughlin D.J."/>
            <person name="Morgenstern I."/>
            <person name="Morin E."/>
            <person name="Murat C."/>
            <person name="Nagy L.G."/>
            <person name="Nolan M."/>
            <person name="Ohm R.A."/>
            <person name="Patyshakuliyeva A."/>
            <person name="Rokas A."/>
            <person name="Ruiz-Duenas F.J."/>
            <person name="Sabat G."/>
            <person name="Salamov A."/>
            <person name="Samejima M."/>
            <person name="Schmutz J."/>
            <person name="Slot J.C."/>
            <person name="St John F."/>
            <person name="Stenlid J."/>
            <person name="Sun H."/>
            <person name="Sun S."/>
            <person name="Syed K."/>
            <person name="Tsang A."/>
            <person name="Wiebenga A."/>
            <person name="Young D."/>
            <person name="Pisabarro A."/>
            <person name="Eastwood D.C."/>
            <person name="Martin F."/>
            <person name="Cullen D."/>
            <person name="Grigoriev I.V."/>
            <person name="Hibbett D.S."/>
        </authorList>
    </citation>
    <scope>NUCLEOTIDE SEQUENCE [LARGE SCALE GENOMIC DNA]</scope>
    <source>
        <strain evidence="2">RWD-64-598 SS2</strain>
    </source>
</reference>
<dbReference type="AlphaFoldDB" id="R7SFL0"/>
<dbReference type="OMA" id="WETEIVS"/>